<dbReference type="Gene3D" id="3.40.50.720">
    <property type="entry name" value="NAD(P)-binding Rossmann-like Domain"/>
    <property type="match status" value="1"/>
</dbReference>
<comment type="similarity">
    <text evidence="1">Belongs to the D-isomer specific 2-hydroxyacid dehydrogenase family.</text>
</comment>
<keyword evidence="2 5" id="KW-0560">Oxidoreductase</keyword>
<sequence length="129" mass="14631">MLKLQRMSITKIRLRKRVEGADIVTLHVPATKYNHYLFNAELFKHFKKGAVFVNCARGSLVDTKALLDALDNGVIKGAALDTYEFERKLFPSDQRGKTLNDPLLESLIDREDVILTPHIAFYTEAAVKI</sequence>
<protein>
    <submittedName>
        <fullName evidence="5">D-lactate dehydrogenase</fullName>
        <ecNumber evidence="5">1.1.1.28</ecNumber>
    </submittedName>
</protein>
<dbReference type="PANTHER" id="PTHR43026:SF1">
    <property type="entry name" value="2-HYDROXYACID DEHYDROGENASE HOMOLOG 1-RELATED"/>
    <property type="match status" value="1"/>
</dbReference>
<organism evidence="5 6">
    <name type="scientific">Staphylococcus aureus</name>
    <dbReference type="NCBI Taxonomy" id="1280"/>
    <lineage>
        <taxon>Bacteria</taxon>
        <taxon>Bacillati</taxon>
        <taxon>Bacillota</taxon>
        <taxon>Bacilli</taxon>
        <taxon>Bacillales</taxon>
        <taxon>Staphylococcaceae</taxon>
        <taxon>Staphylococcus</taxon>
    </lineage>
</organism>
<dbReference type="InterPro" id="IPR029753">
    <property type="entry name" value="D-isomer_DH_CS"/>
</dbReference>
<dbReference type="Proteomes" id="UP000254116">
    <property type="component" value="Unassembled WGS sequence"/>
</dbReference>
<dbReference type="PROSITE" id="PS00671">
    <property type="entry name" value="D_2_HYDROXYACID_DH_3"/>
    <property type="match status" value="1"/>
</dbReference>
<dbReference type="AlphaFoldDB" id="A0A380EMA9"/>
<dbReference type="InterPro" id="IPR006140">
    <property type="entry name" value="D-isomer_DH_NAD-bd"/>
</dbReference>
<dbReference type="PANTHER" id="PTHR43026">
    <property type="entry name" value="2-HYDROXYACID DEHYDROGENASE HOMOLOG 1-RELATED"/>
    <property type="match status" value="1"/>
</dbReference>
<dbReference type="EMBL" id="UHBY01000003">
    <property type="protein sequence ID" value="SUL37941.1"/>
    <property type="molecule type" value="Genomic_DNA"/>
</dbReference>
<gene>
    <name evidence="5" type="ORF">NCTC10702_03961</name>
</gene>
<dbReference type="Pfam" id="PF02826">
    <property type="entry name" value="2-Hacid_dh_C"/>
    <property type="match status" value="1"/>
</dbReference>
<proteinExistence type="inferred from homology"/>
<evidence type="ECO:0000256" key="3">
    <source>
        <dbReference type="ARBA" id="ARBA00023027"/>
    </source>
</evidence>
<keyword evidence="3" id="KW-0520">NAD</keyword>
<feature type="domain" description="D-isomer specific 2-hydroxyacid dehydrogenase NAD-binding" evidence="4">
    <location>
        <begin position="6"/>
        <end position="120"/>
    </location>
</feature>
<accession>A0A380EMA9</accession>
<dbReference type="GO" id="GO:0008720">
    <property type="term" value="F:D-lactate dehydrogenase (NAD+) activity"/>
    <property type="evidence" value="ECO:0007669"/>
    <property type="project" value="UniProtKB-EC"/>
</dbReference>
<name>A0A380EMA9_STAAU</name>
<dbReference type="InterPro" id="IPR036291">
    <property type="entry name" value="NAD(P)-bd_dom_sf"/>
</dbReference>
<evidence type="ECO:0000313" key="6">
    <source>
        <dbReference type="Proteomes" id="UP000254116"/>
    </source>
</evidence>
<evidence type="ECO:0000256" key="1">
    <source>
        <dbReference type="ARBA" id="ARBA00005854"/>
    </source>
</evidence>
<dbReference type="InterPro" id="IPR058205">
    <property type="entry name" value="D-LDH-like"/>
</dbReference>
<evidence type="ECO:0000256" key="2">
    <source>
        <dbReference type="ARBA" id="ARBA00023002"/>
    </source>
</evidence>
<dbReference type="GO" id="GO:0051287">
    <property type="term" value="F:NAD binding"/>
    <property type="evidence" value="ECO:0007669"/>
    <property type="project" value="InterPro"/>
</dbReference>
<dbReference type="SUPFAM" id="SSF51735">
    <property type="entry name" value="NAD(P)-binding Rossmann-fold domains"/>
    <property type="match status" value="1"/>
</dbReference>
<reference evidence="5 6" key="1">
    <citation type="submission" date="2018-06" db="EMBL/GenBank/DDBJ databases">
        <authorList>
            <consortium name="Pathogen Informatics"/>
            <person name="Doyle S."/>
        </authorList>
    </citation>
    <scope>NUCLEOTIDE SEQUENCE [LARGE SCALE GENOMIC DNA]</scope>
    <source>
        <strain evidence="5 6">NCTC10702</strain>
    </source>
</reference>
<evidence type="ECO:0000259" key="4">
    <source>
        <dbReference type="Pfam" id="PF02826"/>
    </source>
</evidence>
<evidence type="ECO:0000313" key="5">
    <source>
        <dbReference type="EMBL" id="SUL37941.1"/>
    </source>
</evidence>
<dbReference type="EC" id="1.1.1.28" evidence="5"/>